<dbReference type="InterPro" id="IPR011871">
    <property type="entry name" value="Fib_succ_major"/>
</dbReference>
<name>A0A317T7N8_9CHLB</name>
<dbReference type="Pfam" id="PF09603">
    <property type="entry name" value="Fib_succ_major"/>
    <property type="match status" value="1"/>
</dbReference>
<dbReference type="Proteomes" id="UP000246278">
    <property type="component" value="Unassembled WGS sequence"/>
</dbReference>
<sequence length="246" mass="27562">MNRFLCRSMLSICTVFLLLMTSSCTREQVTEQKAAEPVTDVDGNEYKAVHIGDQVWMAQNLSVTHYRNGDPIPQVTDEEEWIKLETGAWCYYNNDPETGAVYGKLYNWYAVNDPRGLAPEGWHIPSDEEWAAMEMQLGMDSAEIKDVEFRGREAGVGSKLKEAGTDHWKGQNADATNETGFSALAGGYRDNDGPFCFFGKYGSFWTSSKAADGNRVLFRGVTSTEPGVYRFSFNQKCGFSVRCVKD</sequence>
<evidence type="ECO:0000313" key="4">
    <source>
        <dbReference type="Proteomes" id="UP000246278"/>
    </source>
</evidence>
<gene>
    <name evidence="3" type="ORF">CR164_08275</name>
</gene>
<dbReference type="AlphaFoldDB" id="A0A317T7N8"/>
<keyword evidence="4" id="KW-1185">Reference proteome</keyword>
<comment type="caution">
    <text evidence="3">The sequence shown here is derived from an EMBL/GenBank/DDBJ whole genome shotgun (WGS) entry which is preliminary data.</text>
</comment>
<feature type="signal peptide" evidence="1">
    <location>
        <begin position="1"/>
        <end position="25"/>
    </location>
</feature>
<dbReference type="PROSITE" id="PS51257">
    <property type="entry name" value="PROKAR_LIPOPROTEIN"/>
    <property type="match status" value="1"/>
</dbReference>
<evidence type="ECO:0000259" key="2">
    <source>
        <dbReference type="Pfam" id="PF09603"/>
    </source>
</evidence>
<dbReference type="OrthoDB" id="9805760at2"/>
<evidence type="ECO:0000256" key="1">
    <source>
        <dbReference type="SAM" id="SignalP"/>
    </source>
</evidence>
<proteinExistence type="predicted"/>
<keyword evidence="1" id="KW-0732">Signal</keyword>
<dbReference type="EMBL" id="PDNZ01000005">
    <property type="protein sequence ID" value="PWW81807.1"/>
    <property type="molecule type" value="Genomic_DNA"/>
</dbReference>
<feature type="chain" id="PRO_5016440099" description="Fibrobacter succinogenes major paralogous domain-containing protein" evidence="1">
    <location>
        <begin position="26"/>
        <end position="246"/>
    </location>
</feature>
<accession>A0A317T7N8</accession>
<dbReference type="NCBIfam" id="TIGR02145">
    <property type="entry name" value="Fib_succ_major"/>
    <property type="match status" value="1"/>
</dbReference>
<reference evidence="4" key="1">
    <citation type="submission" date="2017-10" db="EMBL/GenBank/DDBJ databases">
        <authorList>
            <person name="Gaisin V.A."/>
            <person name="Rysina M.S."/>
            <person name="Grouzdev D.S."/>
        </authorList>
    </citation>
    <scope>NUCLEOTIDE SEQUENCE [LARGE SCALE GENOMIC DNA]</scope>
    <source>
        <strain evidence="4">V1</strain>
    </source>
</reference>
<feature type="domain" description="Fibrobacter succinogenes major paralogous" evidence="2">
    <location>
        <begin position="49"/>
        <end position="245"/>
    </location>
</feature>
<evidence type="ECO:0000313" key="3">
    <source>
        <dbReference type="EMBL" id="PWW81807.1"/>
    </source>
</evidence>
<dbReference type="RefSeq" id="WP_110023454.1">
    <property type="nucleotide sequence ID" value="NZ_PDNZ01000005.1"/>
</dbReference>
<protein>
    <recommendedName>
        <fullName evidence="2">Fibrobacter succinogenes major paralogous domain-containing protein</fullName>
    </recommendedName>
</protein>
<organism evidence="3 4">
    <name type="scientific">Prosthecochloris marina</name>
    <dbReference type="NCBI Taxonomy" id="2017681"/>
    <lineage>
        <taxon>Bacteria</taxon>
        <taxon>Pseudomonadati</taxon>
        <taxon>Chlorobiota</taxon>
        <taxon>Chlorobiia</taxon>
        <taxon>Chlorobiales</taxon>
        <taxon>Chlorobiaceae</taxon>
        <taxon>Prosthecochloris</taxon>
    </lineage>
</organism>